<dbReference type="InterPro" id="IPR001611">
    <property type="entry name" value="Leu-rich_rpt"/>
</dbReference>
<dbReference type="OrthoDB" id="78308at2759"/>
<evidence type="ECO:0000313" key="2">
    <source>
        <dbReference type="EMBL" id="RZF32301.1"/>
    </source>
</evidence>
<comment type="caution">
    <text evidence="2">The sequence shown here is derived from an EMBL/GenBank/DDBJ whole genome shotgun (WGS) entry which is preliminary data.</text>
</comment>
<dbReference type="GO" id="GO:0044782">
    <property type="term" value="P:cilium organization"/>
    <property type="evidence" value="ECO:0007669"/>
    <property type="project" value="TreeGrafter"/>
</dbReference>
<dbReference type="SMR" id="A0A482WGJ5"/>
<dbReference type="PANTHER" id="PTHR24110:SF3">
    <property type="entry name" value="CENTROSOMAL PROTEIN OF 78 KDA"/>
    <property type="match status" value="1"/>
</dbReference>
<dbReference type="Gene3D" id="3.80.10.10">
    <property type="entry name" value="Ribonuclease Inhibitor"/>
    <property type="match status" value="2"/>
</dbReference>
<reference evidence="2 3" key="1">
    <citation type="journal article" date="2017" name="Gigascience">
        <title>Genome sequence of the small brown planthopper, Laodelphax striatellus.</title>
        <authorList>
            <person name="Zhu J."/>
            <person name="Jiang F."/>
            <person name="Wang X."/>
            <person name="Yang P."/>
            <person name="Bao Y."/>
            <person name="Zhao W."/>
            <person name="Wang W."/>
            <person name="Lu H."/>
            <person name="Wang Q."/>
            <person name="Cui N."/>
            <person name="Li J."/>
            <person name="Chen X."/>
            <person name="Luo L."/>
            <person name="Yu J."/>
            <person name="Kang L."/>
            <person name="Cui F."/>
        </authorList>
    </citation>
    <scope>NUCLEOTIDE SEQUENCE [LARGE SCALE GENOMIC DNA]</scope>
    <source>
        <strain evidence="2">Lst14</strain>
    </source>
</reference>
<keyword evidence="3" id="KW-1185">Reference proteome</keyword>
<dbReference type="Proteomes" id="UP000291343">
    <property type="component" value="Unassembled WGS sequence"/>
</dbReference>
<dbReference type="SUPFAM" id="SSF52047">
    <property type="entry name" value="RNI-like"/>
    <property type="match status" value="1"/>
</dbReference>
<dbReference type="GO" id="GO:0036064">
    <property type="term" value="C:ciliary basal body"/>
    <property type="evidence" value="ECO:0007669"/>
    <property type="project" value="TreeGrafter"/>
</dbReference>
<evidence type="ECO:0000256" key="1">
    <source>
        <dbReference type="SAM" id="MobiDB-lite"/>
    </source>
</evidence>
<proteinExistence type="predicted"/>
<protein>
    <submittedName>
        <fullName evidence="2">Uncharacterized protein</fullName>
    </submittedName>
</protein>
<dbReference type="EMBL" id="QKKF02037264">
    <property type="protein sequence ID" value="RZF32301.1"/>
    <property type="molecule type" value="Genomic_DNA"/>
</dbReference>
<dbReference type="GO" id="GO:0005813">
    <property type="term" value="C:centrosome"/>
    <property type="evidence" value="ECO:0007669"/>
    <property type="project" value="TreeGrafter"/>
</dbReference>
<dbReference type="PANTHER" id="PTHR24110">
    <property type="entry name" value="CENTROSOMAL PROTEIN OF 78 KDA"/>
    <property type="match status" value="1"/>
</dbReference>
<feature type="compositionally biased region" description="Basic and acidic residues" evidence="1">
    <location>
        <begin position="438"/>
        <end position="452"/>
    </location>
</feature>
<sequence length="523" mass="59287">MQSSTKMINEFNDLYATICKEKEIKSKVKVGKFNDLIINANTLDETEWKPVLYALSKTTTLHYFKITTRNKYGRIQSANRENFEDTAIMKQPLLGCFFVTMKKLLFNSEILTSLIIDGFPISVDSLNILCSGLAKCRILQNLGFTNCLFEEGHKGLEILCRLVASHTGLVCLDLSGCGIDENGVECIAKMIKSLRLVRMGELWKQSLRYRHPDPETFPGLRRITLNKNQMIGDAGFKSIANEVLDDLWLKAIDLRDCGITVESLQCISDVLRINSVIQVLDLRDNDIPSDVVDQIRFILKGNCNETDDDYFSMNTSSTTTLFRRNSATSTLSTKKSNVVVENSGKKLPKKESSPSIGKNCTHFKSEDDLQRVNKLIDTVNRLKSNSIHIIKQSTLSKEKRGKYFKVETECCDRVNRKQNQQIAGRGLLENVSEMGKIQQEKSKNNHAYDRLESTPSTKGSLKPKTADTGIRLKQRSKSLHGQDFQKKCVNDKTINDSRKHLEIHRCKTMPLKPVTIKRKKSVC</sequence>
<evidence type="ECO:0000313" key="3">
    <source>
        <dbReference type="Proteomes" id="UP000291343"/>
    </source>
</evidence>
<dbReference type="Pfam" id="PF13516">
    <property type="entry name" value="LRR_6"/>
    <property type="match status" value="2"/>
</dbReference>
<gene>
    <name evidence="2" type="ORF">LSTR_LSTR001765</name>
</gene>
<accession>A0A482WGJ5</accession>
<dbReference type="InterPro" id="IPR026212">
    <property type="entry name" value="Cep78"/>
</dbReference>
<dbReference type="AlphaFoldDB" id="A0A482WGJ5"/>
<dbReference type="InParanoid" id="A0A482WGJ5"/>
<organism evidence="2 3">
    <name type="scientific">Laodelphax striatellus</name>
    <name type="common">Small brown planthopper</name>
    <name type="synonym">Delphax striatella</name>
    <dbReference type="NCBI Taxonomy" id="195883"/>
    <lineage>
        <taxon>Eukaryota</taxon>
        <taxon>Metazoa</taxon>
        <taxon>Ecdysozoa</taxon>
        <taxon>Arthropoda</taxon>
        <taxon>Hexapoda</taxon>
        <taxon>Insecta</taxon>
        <taxon>Pterygota</taxon>
        <taxon>Neoptera</taxon>
        <taxon>Paraneoptera</taxon>
        <taxon>Hemiptera</taxon>
        <taxon>Auchenorrhyncha</taxon>
        <taxon>Fulgoroidea</taxon>
        <taxon>Delphacidae</taxon>
        <taxon>Criomorphinae</taxon>
        <taxon>Laodelphax</taxon>
    </lineage>
</organism>
<dbReference type="STRING" id="195883.A0A482WGJ5"/>
<dbReference type="InterPro" id="IPR032675">
    <property type="entry name" value="LRR_dom_sf"/>
</dbReference>
<dbReference type="PRINTS" id="PR02062">
    <property type="entry name" value="CENTROSOME78"/>
</dbReference>
<name>A0A482WGJ5_LAOST</name>
<feature type="region of interest" description="Disordered" evidence="1">
    <location>
        <begin position="436"/>
        <end position="465"/>
    </location>
</feature>